<gene>
    <name evidence="2" type="ORF">IZO911_LOCUS8700</name>
</gene>
<name>A0A813UYK1_9BILA</name>
<evidence type="ECO:0000259" key="1">
    <source>
        <dbReference type="Pfam" id="PF25560"/>
    </source>
</evidence>
<organism evidence="2 3">
    <name type="scientific">Adineta steineri</name>
    <dbReference type="NCBI Taxonomy" id="433720"/>
    <lineage>
        <taxon>Eukaryota</taxon>
        <taxon>Metazoa</taxon>
        <taxon>Spiralia</taxon>
        <taxon>Gnathifera</taxon>
        <taxon>Rotifera</taxon>
        <taxon>Eurotatoria</taxon>
        <taxon>Bdelloidea</taxon>
        <taxon>Adinetida</taxon>
        <taxon>Adinetidae</taxon>
        <taxon>Adineta</taxon>
    </lineage>
</organism>
<dbReference type="EMBL" id="CAJNOE010000059">
    <property type="protein sequence ID" value="CAF0834160.1"/>
    <property type="molecule type" value="Genomic_DNA"/>
</dbReference>
<evidence type="ECO:0000313" key="3">
    <source>
        <dbReference type="Proteomes" id="UP000663860"/>
    </source>
</evidence>
<feature type="domain" description="DUF7932" evidence="1">
    <location>
        <begin position="311"/>
        <end position="434"/>
    </location>
</feature>
<dbReference type="AlphaFoldDB" id="A0A813UYK1"/>
<proteinExistence type="predicted"/>
<dbReference type="Pfam" id="PF25560">
    <property type="entry name" value="DUF7932"/>
    <property type="match status" value="1"/>
</dbReference>
<protein>
    <recommendedName>
        <fullName evidence="1">DUF7932 domain-containing protein</fullName>
    </recommendedName>
</protein>
<accession>A0A813UYK1</accession>
<dbReference type="PRINTS" id="PR01228">
    <property type="entry name" value="EGGSHELL"/>
</dbReference>
<sequence>MSIITEVGLQNFSFDVDSVSYRALKKPVDQTISINGQSGSNGYDGTSGSAGYCGSNGSNGGDGSNGSDGGNGCPGTDSQNALIWLNGTVEDLIMQVKTFNNLNYNFKLAKSNGIILMKVNGGNGGNGGSGGSGGNGGHGGDGHDGCNGSNGCNASAEGASGGDGGHGGRGGNGGCGGNGGRGGYGGDGGNAGAGGHVQVQSADPRLFMLIEMDCRAGKKGQGGCGGSGGSRGIGGSGGCGGRGGRGGSGGPGGANGIDGSHGCDGIRGTDGCAGNDGHNGRDGLAANSGSIQYAVVDIHGNIIETGSDKYHVSVYSYTIADENNDGIYEPNSIFFITNVKWINNGAMTLPSGSILSFPSTEYITTDMNDISILQGNTINQAVIDPHQFQCHLHDSYSVSINEPYIKRINITSEVKLLNRLFTGGKVSTALTCQYPIQITKIEIPTYLGPGEQSSVMINFKNISTRVYGECLNSAGSIELILSTHSLIKILPANDHQYIYEIKSDGFGYYKINEEIFPQSTKRIKFEIKLDENSSQQYFEHLFWEIDLLLRNKLIEKRQNTIRIVPTFQPNIHTDVLLVTNSKVGRIEFLAYQNLFQLFKYSSQTWDIERYGVFHNPEIKWLNTTDLIIFIYLNSESTFNVIQSQLFLQHMKSSEKSAFISVGSGLSDEFDFALFDYNNLQFLNIKDQTKSESTNYLWNAFGFTQPNQQELIDKANKFRINYEKQDDQEYLYQVVFDNTANTDSTSCMKVVYGAKYIYKSTLDCQVGNRLIMVPTNNNNPLLTSSNVPFTIQTELNTTQQQSRIIQNEIDLNSHFGRLLCAILFYQGFEKSYLIISEQEELSTCIFSTGSHKFNYNQILISLAMSIIEREYDRQILQFPSSKKLIHQIENIIHREDKTNYGLNENDWFYLLIQSLYEYIDSKFWSSFPWCGCTMKAKQRHKLQELLNDLLSLTTVNISKNKSIYQQLSILRLQKLANLKFPAADYRQISARPIHEIQTWQREQQMNRISPSTDEIEKY</sequence>
<evidence type="ECO:0000313" key="2">
    <source>
        <dbReference type="EMBL" id="CAF0834160.1"/>
    </source>
</evidence>
<dbReference type="Proteomes" id="UP000663860">
    <property type="component" value="Unassembled WGS sequence"/>
</dbReference>
<reference evidence="2" key="1">
    <citation type="submission" date="2021-02" db="EMBL/GenBank/DDBJ databases">
        <authorList>
            <person name="Nowell W R."/>
        </authorList>
    </citation>
    <scope>NUCLEOTIDE SEQUENCE</scope>
</reference>
<comment type="caution">
    <text evidence="2">The sequence shown here is derived from an EMBL/GenBank/DDBJ whole genome shotgun (WGS) entry which is preliminary data.</text>
</comment>
<dbReference type="InterPro" id="IPR057692">
    <property type="entry name" value="DUF7932"/>
</dbReference>